<dbReference type="AlphaFoldDB" id="W6XXD6"/>
<evidence type="ECO:0000313" key="4">
    <source>
        <dbReference type="Proteomes" id="UP000053841"/>
    </source>
</evidence>
<keyword evidence="4" id="KW-1185">Reference proteome</keyword>
<feature type="domain" description="Azaphilone pigments biosynthesis cluster protein L N-terminal" evidence="2">
    <location>
        <begin position="2"/>
        <end position="155"/>
    </location>
</feature>
<protein>
    <recommendedName>
        <fullName evidence="2">Azaphilone pigments biosynthesis cluster protein L N-terminal domain-containing protein</fullName>
    </recommendedName>
</protein>
<proteinExistence type="predicted"/>
<dbReference type="KEGG" id="bze:COCCADRAFT_105252"/>
<feature type="region of interest" description="Disordered" evidence="1">
    <location>
        <begin position="816"/>
        <end position="837"/>
    </location>
</feature>
<reference evidence="3 4" key="1">
    <citation type="journal article" date="2013" name="PLoS Genet.">
        <title>Comparative genome structure, secondary metabolite, and effector coding capacity across Cochliobolus pathogens.</title>
        <authorList>
            <person name="Condon B.J."/>
            <person name="Leng Y."/>
            <person name="Wu D."/>
            <person name="Bushley K.E."/>
            <person name="Ohm R.A."/>
            <person name="Otillar R."/>
            <person name="Martin J."/>
            <person name="Schackwitz W."/>
            <person name="Grimwood J."/>
            <person name="MohdZainudin N."/>
            <person name="Xue C."/>
            <person name="Wang R."/>
            <person name="Manning V.A."/>
            <person name="Dhillon B."/>
            <person name="Tu Z.J."/>
            <person name="Steffenson B.J."/>
            <person name="Salamov A."/>
            <person name="Sun H."/>
            <person name="Lowry S."/>
            <person name="LaButti K."/>
            <person name="Han J."/>
            <person name="Copeland A."/>
            <person name="Lindquist E."/>
            <person name="Barry K."/>
            <person name="Schmutz J."/>
            <person name="Baker S.E."/>
            <person name="Ciuffetti L.M."/>
            <person name="Grigoriev I.V."/>
            <person name="Zhong S."/>
            <person name="Turgeon B.G."/>
        </authorList>
    </citation>
    <scope>NUCLEOTIDE SEQUENCE [LARGE SCALE GENOMIC DNA]</scope>
    <source>
        <strain evidence="3 4">26-R-13</strain>
    </source>
</reference>
<evidence type="ECO:0000259" key="2">
    <source>
        <dbReference type="Pfam" id="PF17111"/>
    </source>
</evidence>
<dbReference type="Proteomes" id="UP000053841">
    <property type="component" value="Unassembled WGS sequence"/>
</dbReference>
<dbReference type="InterPro" id="IPR036770">
    <property type="entry name" value="Ankyrin_rpt-contain_sf"/>
</dbReference>
<evidence type="ECO:0000313" key="3">
    <source>
        <dbReference type="EMBL" id="EUC29925.1"/>
    </source>
</evidence>
<dbReference type="HOGENOM" id="CLU_325971_0_0_1"/>
<accession>W6XXD6</accession>
<dbReference type="RefSeq" id="XP_007715785.1">
    <property type="nucleotide sequence ID" value="XM_007717595.1"/>
</dbReference>
<dbReference type="Gene3D" id="1.25.40.20">
    <property type="entry name" value="Ankyrin repeat-containing domain"/>
    <property type="match status" value="1"/>
</dbReference>
<dbReference type="SUPFAM" id="SSF48403">
    <property type="entry name" value="Ankyrin repeat"/>
    <property type="match status" value="1"/>
</dbReference>
<sequence>MEGLSVAANGLAVVSVAIQLTESFMKLYKFWNSVEDAPQDIAAINEDLQYLISVFKKIQSTKGAVGECVAEGIQHCWGKLLELNTIVADFDEGFQSSSRKRRKWAAFKAASHSKHIQKFRDSLSETKLTLTLALVHQSVVQSQPYATTVPIHTTMFLGSQHHPDRDELNIHLLSERPADDRASIRGEQPPPPIYVEQNILGKNTVGEIKTAKTMLMDFEKNVSKQAMTIVKLQELMLKAVEQIGISKFESNSLEIFAQDGYTVDCNGFSRARTFVYSDNLQYRVSHHVTGFRTAFGCLWKRKTKLHLPGKAHNKDEETKCVTSYIFYPNTWIQWLGVRNGLEAIMAAAGRSWLFNCKLTVTRAVAEDSLIFELCRTGQTRAVEILLSKRLGSVVDTSPKGWKPLHAKMQFAAAGGHVDLCAMLIEAGADKSALVYEGPTEAILSPITLFVALAQDIHADVKISMLRLFSDCIELTDPKSDGWTVHEWLKRTYAQESVPISENSITWLFHCAPTELYVQLNSQTIWCGLQHAVRTVLCHMRDGRFLDRILGLFDCEYKATCRKRIDAISTLLAFRVCGRVLIPMVISAGSFCQMPGFDWLHDDLSHREYLQALPTIYTAWCSTVLETTENLETYVRLEFEQCQQQLGYTRALFLDALFYRSTMSGSSIMQLKGSSCTSCGDDYKSLPSALVSPIRIAVTECIKTNHRFGCVCEKADSLHAAFKATDPPAYTGTCYIEDNHETADSTTDELFYDAEPYLFPDGALTDQDSAPDIFAEVSLLLYRAHGRAWLGSYAIDDLLCAPCFLLREQYRDKNGFSTDFPPKPHHLDGMRLTSRPDA</sequence>
<dbReference type="GeneID" id="19143171"/>
<dbReference type="OrthoDB" id="539213at2759"/>
<dbReference type="Pfam" id="PF17111">
    <property type="entry name" value="PigL_N"/>
    <property type="match status" value="1"/>
</dbReference>
<name>W6XXD6_COCC2</name>
<feature type="compositionally biased region" description="Basic and acidic residues" evidence="1">
    <location>
        <begin position="824"/>
        <end position="837"/>
    </location>
</feature>
<dbReference type="EMBL" id="KI964723">
    <property type="protein sequence ID" value="EUC29925.1"/>
    <property type="molecule type" value="Genomic_DNA"/>
</dbReference>
<dbReference type="eggNOG" id="ENOG502SK1J">
    <property type="taxonomic scope" value="Eukaryota"/>
</dbReference>
<dbReference type="InterPro" id="IPR031348">
    <property type="entry name" value="PigL_N"/>
</dbReference>
<organism evidence="3 4">
    <name type="scientific">Cochliobolus carbonum (strain 26-R-13)</name>
    <name type="common">Maize leaf spot fungus</name>
    <name type="synonym">Bipolaris zeicola</name>
    <dbReference type="NCBI Taxonomy" id="930089"/>
    <lineage>
        <taxon>Eukaryota</taxon>
        <taxon>Fungi</taxon>
        <taxon>Dikarya</taxon>
        <taxon>Ascomycota</taxon>
        <taxon>Pezizomycotina</taxon>
        <taxon>Dothideomycetes</taxon>
        <taxon>Pleosporomycetidae</taxon>
        <taxon>Pleosporales</taxon>
        <taxon>Pleosporineae</taxon>
        <taxon>Pleosporaceae</taxon>
        <taxon>Bipolaris</taxon>
    </lineage>
</organism>
<gene>
    <name evidence="3" type="ORF">COCCADRAFT_105252</name>
</gene>
<evidence type="ECO:0000256" key="1">
    <source>
        <dbReference type="SAM" id="MobiDB-lite"/>
    </source>
</evidence>